<dbReference type="GeneID" id="105362492"/>
<feature type="transmembrane region" description="Helical" evidence="1">
    <location>
        <begin position="6"/>
        <end position="27"/>
    </location>
</feature>
<proteinExistence type="predicted"/>
<dbReference type="AlphaFoldDB" id="A0AAJ6YHN6"/>
<keyword evidence="1" id="KW-0812">Transmembrane</keyword>
<keyword evidence="1" id="KW-0472">Membrane</keyword>
<gene>
    <name evidence="3" type="primary">LOC105362492</name>
</gene>
<dbReference type="PANTHER" id="PTHR37685:SF1">
    <property type="entry name" value="GEO11136P1-RELATED"/>
    <property type="match status" value="1"/>
</dbReference>
<sequence>MELIKYKLIYIVATVMASMVVISAVNLHVGNRQYNDSLTCFENIHIPAQYGKVVYAKKPCNLHKRNKTITQIVAIDKGLRNKGGFARIIEGGLYRNNVTLYLWSQKSQSLNFTISIYSKPYK</sequence>
<evidence type="ECO:0000313" key="2">
    <source>
        <dbReference type="Proteomes" id="UP000695007"/>
    </source>
</evidence>
<accession>A0AAJ6YHN6</accession>
<evidence type="ECO:0000313" key="3">
    <source>
        <dbReference type="RefSeq" id="XP_011498251.1"/>
    </source>
</evidence>
<keyword evidence="2" id="KW-1185">Reference proteome</keyword>
<name>A0AAJ6YHN6_9HYME</name>
<protein>
    <submittedName>
        <fullName evidence="3">Uncharacterized protein LOC105362492</fullName>
    </submittedName>
</protein>
<dbReference type="InterPro" id="IPR031734">
    <property type="entry name" value="MBF2"/>
</dbReference>
<keyword evidence="1" id="KW-1133">Transmembrane helix</keyword>
<evidence type="ECO:0000256" key="1">
    <source>
        <dbReference type="SAM" id="Phobius"/>
    </source>
</evidence>
<dbReference type="PANTHER" id="PTHR37685">
    <property type="entry name" value="GEO11136P1-RELATED"/>
    <property type="match status" value="1"/>
</dbReference>
<dbReference type="RefSeq" id="XP_011498251.1">
    <property type="nucleotide sequence ID" value="XM_011499949.1"/>
</dbReference>
<dbReference type="Proteomes" id="UP000695007">
    <property type="component" value="Unplaced"/>
</dbReference>
<organism evidence="2 3">
    <name type="scientific">Ceratosolen solmsi marchali</name>
    <dbReference type="NCBI Taxonomy" id="326594"/>
    <lineage>
        <taxon>Eukaryota</taxon>
        <taxon>Metazoa</taxon>
        <taxon>Ecdysozoa</taxon>
        <taxon>Arthropoda</taxon>
        <taxon>Hexapoda</taxon>
        <taxon>Insecta</taxon>
        <taxon>Pterygota</taxon>
        <taxon>Neoptera</taxon>
        <taxon>Endopterygota</taxon>
        <taxon>Hymenoptera</taxon>
        <taxon>Apocrita</taxon>
        <taxon>Proctotrupomorpha</taxon>
        <taxon>Chalcidoidea</taxon>
        <taxon>Agaonidae</taxon>
        <taxon>Agaoninae</taxon>
        <taxon>Ceratosolen</taxon>
    </lineage>
</organism>
<dbReference type="Pfam" id="PF15868">
    <property type="entry name" value="MBF2"/>
    <property type="match status" value="1"/>
</dbReference>
<dbReference type="KEGG" id="csol:105362492"/>
<reference evidence="3" key="1">
    <citation type="submission" date="2025-08" db="UniProtKB">
        <authorList>
            <consortium name="RefSeq"/>
        </authorList>
    </citation>
    <scope>IDENTIFICATION</scope>
</reference>